<dbReference type="SMART" id="SM00465">
    <property type="entry name" value="GIYc"/>
    <property type="match status" value="1"/>
</dbReference>
<dbReference type="InterPro" id="IPR000305">
    <property type="entry name" value="GIY-YIG_endonuc"/>
</dbReference>
<dbReference type="InterPro" id="IPR036388">
    <property type="entry name" value="WH-like_DNA-bd_sf"/>
</dbReference>
<dbReference type="AlphaFoldDB" id="A0A930XZW3"/>
<accession>A0A930XZW3</accession>
<dbReference type="Gene3D" id="3.40.1440.10">
    <property type="entry name" value="GIY-YIG endonuclease"/>
    <property type="match status" value="1"/>
</dbReference>
<name>A0A930XZW3_9FLAO</name>
<dbReference type="SMART" id="SM00497">
    <property type="entry name" value="IENR1"/>
    <property type="match status" value="2"/>
</dbReference>
<dbReference type="RefSeq" id="WP_194312566.1">
    <property type="nucleotide sequence ID" value="NZ_JADHEC010000028.1"/>
</dbReference>
<dbReference type="Pfam" id="PF01541">
    <property type="entry name" value="GIY-YIG"/>
    <property type="match status" value="1"/>
</dbReference>
<dbReference type="EMBL" id="JADHEC010000028">
    <property type="protein sequence ID" value="MBF2709323.1"/>
    <property type="molecule type" value="Genomic_DNA"/>
</dbReference>
<reference evidence="2" key="1">
    <citation type="submission" date="2020-11" db="EMBL/GenBank/DDBJ databases">
        <title>Genome of Flavobacterium soyangense.</title>
        <authorList>
            <person name="Liu Q."/>
            <person name="Xin Y.-H."/>
        </authorList>
    </citation>
    <scope>NUCLEOTIDE SEQUENCE</scope>
    <source>
        <strain evidence="2">CGMCC 1.13493</strain>
    </source>
</reference>
<dbReference type="InterPro" id="IPR003647">
    <property type="entry name" value="Intron_nuc_1_rpt"/>
</dbReference>
<dbReference type="SUPFAM" id="SSF82771">
    <property type="entry name" value="GIY-YIG endonuclease"/>
    <property type="match status" value="1"/>
</dbReference>
<protein>
    <submittedName>
        <fullName evidence="2">GIY-YIG nuclease family protein</fullName>
    </submittedName>
</protein>
<proteinExistence type="predicted"/>
<dbReference type="InterPro" id="IPR035901">
    <property type="entry name" value="GIY-YIG_endonuc_sf"/>
</dbReference>
<dbReference type="Gene3D" id="1.10.10.10">
    <property type="entry name" value="Winged helix-like DNA-binding domain superfamily/Winged helix DNA-binding domain"/>
    <property type="match status" value="2"/>
</dbReference>
<evidence type="ECO:0000259" key="1">
    <source>
        <dbReference type="SMART" id="SM00465"/>
    </source>
</evidence>
<feature type="domain" description="GIY-YIG" evidence="1">
    <location>
        <begin position="7"/>
        <end position="99"/>
    </location>
</feature>
<evidence type="ECO:0000313" key="2">
    <source>
        <dbReference type="EMBL" id="MBF2709323.1"/>
    </source>
</evidence>
<sequence>MKKEKENYLVYKVVNNQTQEVYIGATTKSIEERKIDHQRKSKNGLGSYFQEAIGTYGFDAFNWEQVDTASNINELAEKEAEYILKYNSFEAGYNSNKGSGGFKKKVYQYSVETGELLNSYDDLTCAGNAVDATKKSISNVCLNIDKTCKGFYWSYSSTNEFITSSDARKKEVIQYSLKGDLLAHYISVAEASRISRISKTCIARCCRGEREQSGGFLWKYS</sequence>
<organism evidence="2 3">
    <name type="scientific">Flavobacterium soyangense</name>
    <dbReference type="NCBI Taxonomy" id="2023265"/>
    <lineage>
        <taxon>Bacteria</taxon>
        <taxon>Pseudomonadati</taxon>
        <taxon>Bacteroidota</taxon>
        <taxon>Flavobacteriia</taxon>
        <taxon>Flavobacteriales</taxon>
        <taxon>Flavobacteriaceae</taxon>
        <taxon>Flavobacterium</taxon>
    </lineage>
</organism>
<comment type="caution">
    <text evidence="2">The sequence shown here is derived from an EMBL/GenBank/DDBJ whole genome shotgun (WGS) entry which is preliminary data.</text>
</comment>
<dbReference type="CDD" id="cd10443">
    <property type="entry name" value="GIY-YIG_HE_Tlr8p_PBC-V_like"/>
    <property type="match status" value="1"/>
</dbReference>
<dbReference type="Proteomes" id="UP000646211">
    <property type="component" value="Unassembled WGS sequence"/>
</dbReference>
<gene>
    <name evidence="2" type="ORF">IR213_12085</name>
</gene>
<keyword evidence="3" id="KW-1185">Reference proteome</keyword>
<evidence type="ECO:0000313" key="3">
    <source>
        <dbReference type="Proteomes" id="UP000646211"/>
    </source>
</evidence>